<feature type="region of interest" description="Disordered" evidence="1">
    <location>
        <begin position="91"/>
        <end position="110"/>
    </location>
</feature>
<feature type="compositionally biased region" description="Pro residues" evidence="1">
    <location>
        <begin position="49"/>
        <end position="63"/>
    </location>
</feature>
<gene>
    <name evidence="2" type="ORF">MRATA1EN1_LOCUS16398</name>
</gene>
<dbReference type="EMBL" id="OX459962">
    <property type="protein sequence ID" value="CAI9167436.1"/>
    <property type="molecule type" value="Genomic_DNA"/>
</dbReference>
<evidence type="ECO:0000313" key="2">
    <source>
        <dbReference type="EMBL" id="CAI9167436.1"/>
    </source>
</evidence>
<protein>
    <submittedName>
        <fullName evidence="2">Uncharacterized protein</fullName>
    </submittedName>
</protein>
<name>A0ABN8Z3A5_RANTA</name>
<accession>A0ABN8Z3A5</accession>
<feature type="region of interest" description="Disordered" evidence="1">
    <location>
        <begin position="40"/>
        <end position="76"/>
    </location>
</feature>
<sequence length="110" mass="11130">MLGEGGSRPLLWGAPAVPMWPGSVCVEERVSAWVCALDSPVTPSRNLSPPAPTSEATPPPGPGGPEGRAGLRTSMEPGSIFFWGAPGAAPPVFPGPSLPSGPLLKAPDHT</sequence>
<evidence type="ECO:0000313" key="3">
    <source>
        <dbReference type="Proteomes" id="UP001176941"/>
    </source>
</evidence>
<evidence type="ECO:0000256" key="1">
    <source>
        <dbReference type="SAM" id="MobiDB-lite"/>
    </source>
</evidence>
<reference evidence="2" key="1">
    <citation type="submission" date="2023-04" db="EMBL/GenBank/DDBJ databases">
        <authorList>
            <consortium name="ELIXIR-Norway"/>
        </authorList>
    </citation>
    <scope>NUCLEOTIDE SEQUENCE [LARGE SCALE GENOMIC DNA]</scope>
</reference>
<organism evidence="2 3">
    <name type="scientific">Rangifer tarandus platyrhynchus</name>
    <name type="common">Svalbard reindeer</name>
    <dbReference type="NCBI Taxonomy" id="3082113"/>
    <lineage>
        <taxon>Eukaryota</taxon>
        <taxon>Metazoa</taxon>
        <taxon>Chordata</taxon>
        <taxon>Craniata</taxon>
        <taxon>Vertebrata</taxon>
        <taxon>Euteleostomi</taxon>
        <taxon>Mammalia</taxon>
        <taxon>Eutheria</taxon>
        <taxon>Laurasiatheria</taxon>
        <taxon>Artiodactyla</taxon>
        <taxon>Ruminantia</taxon>
        <taxon>Pecora</taxon>
        <taxon>Cervidae</taxon>
        <taxon>Odocoileinae</taxon>
        <taxon>Rangifer</taxon>
    </lineage>
</organism>
<feature type="compositionally biased region" description="Low complexity" evidence="1">
    <location>
        <begin position="100"/>
        <end position="110"/>
    </location>
</feature>
<proteinExistence type="predicted"/>
<dbReference type="Proteomes" id="UP001176941">
    <property type="component" value="Chromosome 26"/>
</dbReference>
<keyword evidence="3" id="KW-1185">Reference proteome</keyword>